<comment type="subcellular location">
    <subcellularLocation>
        <location evidence="1">Cell envelope</location>
    </subcellularLocation>
</comment>
<evidence type="ECO:0000259" key="5">
    <source>
        <dbReference type="PROSITE" id="PS50983"/>
    </source>
</evidence>
<dbReference type="RefSeq" id="WP_268612343.1">
    <property type="nucleotide sequence ID" value="NZ_CP113797.1"/>
</dbReference>
<dbReference type="AlphaFoldDB" id="A0A9E9CC73"/>
<dbReference type="GO" id="GO:1901678">
    <property type="term" value="P:iron coordination entity transport"/>
    <property type="evidence" value="ECO:0007669"/>
    <property type="project" value="UniProtKB-ARBA"/>
</dbReference>
<keyword evidence="3" id="KW-0813">Transport</keyword>
<evidence type="ECO:0000313" key="6">
    <source>
        <dbReference type="EMBL" id="WAL62180.1"/>
    </source>
</evidence>
<reference evidence="6" key="1">
    <citation type="submission" date="2022-12" db="EMBL/GenBank/DDBJ databases">
        <title>Polyphasic identification of a Novel Hot-Spring Cyanobacterium Ocullathermofonsia sinensis gen nov. sp. nov. and Genomic Insights on its Adaptations to the Thermal Habitat.</title>
        <authorList>
            <person name="Daroch M."/>
            <person name="Tang J."/>
            <person name="Jiang Y."/>
        </authorList>
    </citation>
    <scope>NUCLEOTIDE SEQUENCE</scope>
    <source>
        <strain evidence="6">PKUAC-SCTA174</strain>
    </source>
</reference>
<name>A0A9E9CC73_9CYAN</name>
<dbReference type="SUPFAM" id="SSF53807">
    <property type="entry name" value="Helical backbone' metal receptor"/>
    <property type="match status" value="1"/>
</dbReference>
<dbReference type="Gene3D" id="3.40.50.1980">
    <property type="entry name" value="Nitrogenase molybdenum iron protein domain"/>
    <property type="match status" value="2"/>
</dbReference>
<dbReference type="PANTHER" id="PTHR30532">
    <property type="entry name" value="IRON III DICITRATE-BINDING PERIPLASMIC PROTEIN"/>
    <property type="match status" value="1"/>
</dbReference>
<dbReference type="Pfam" id="PF01497">
    <property type="entry name" value="Peripla_BP_2"/>
    <property type="match status" value="1"/>
</dbReference>
<dbReference type="EMBL" id="CP113797">
    <property type="protein sequence ID" value="WAL62180.1"/>
    <property type="molecule type" value="Genomic_DNA"/>
</dbReference>
<feature type="domain" description="Fe/B12 periplasmic-binding" evidence="5">
    <location>
        <begin position="34"/>
        <end position="323"/>
    </location>
</feature>
<evidence type="ECO:0000256" key="4">
    <source>
        <dbReference type="ARBA" id="ARBA00022729"/>
    </source>
</evidence>
<comment type="similarity">
    <text evidence="2">Belongs to the bacterial solute-binding protein 8 family.</text>
</comment>
<dbReference type="GO" id="GO:0030288">
    <property type="term" value="C:outer membrane-bounded periplasmic space"/>
    <property type="evidence" value="ECO:0007669"/>
    <property type="project" value="TreeGrafter"/>
</dbReference>
<dbReference type="InterPro" id="IPR051313">
    <property type="entry name" value="Bact_iron-sidero_bind"/>
</dbReference>
<keyword evidence="4" id="KW-0732">Signal</keyword>
<evidence type="ECO:0000256" key="1">
    <source>
        <dbReference type="ARBA" id="ARBA00004196"/>
    </source>
</evidence>
<evidence type="ECO:0000256" key="3">
    <source>
        <dbReference type="ARBA" id="ARBA00022448"/>
    </source>
</evidence>
<dbReference type="KEGG" id="tsin:OXH18_09385"/>
<dbReference type="PANTHER" id="PTHR30532:SF24">
    <property type="entry name" value="FERRIC ENTEROBACTIN-BINDING PERIPLASMIC PROTEIN FEPB"/>
    <property type="match status" value="1"/>
</dbReference>
<dbReference type="PROSITE" id="PS50983">
    <property type="entry name" value="FE_B12_PBP"/>
    <property type="match status" value="1"/>
</dbReference>
<dbReference type="Proteomes" id="UP001163152">
    <property type="component" value="Chromosome"/>
</dbReference>
<organism evidence="6 7">
    <name type="scientific">Thermocoleostomius sinensis A174</name>
    <dbReference type="NCBI Taxonomy" id="2016057"/>
    <lineage>
        <taxon>Bacteria</taxon>
        <taxon>Bacillati</taxon>
        <taxon>Cyanobacteriota</taxon>
        <taxon>Cyanophyceae</taxon>
        <taxon>Oculatellales</taxon>
        <taxon>Oculatellaceae</taxon>
        <taxon>Thermocoleostomius</taxon>
    </lineage>
</organism>
<protein>
    <submittedName>
        <fullName evidence="6">Iron-siderophore ABC transporter substrate-binding protein</fullName>
    </submittedName>
</protein>
<evidence type="ECO:0000313" key="7">
    <source>
        <dbReference type="Proteomes" id="UP001163152"/>
    </source>
</evidence>
<gene>
    <name evidence="6" type="ORF">OXH18_09385</name>
</gene>
<dbReference type="CDD" id="cd01146">
    <property type="entry name" value="FhuD"/>
    <property type="match status" value="1"/>
</dbReference>
<accession>A0A9E9CC73</accession>
<dbReference type="InterPro" id="IPR002491">
    <property type="entry name" value="ABC_transptr_periplasmic_BD"/>
</dbReference>
<sequence length="323" mass="35214">MRSTSEQSSTNQSATCRTIVHQMGKTEVCGQPQNIIALGPYVLELLLSLGEQPAGFADHISLHQGDYNNPTAQIPYLGARITTQPVNVGLAYSPAFESLLRVQPDLILATELNAAQYQQLSDVAPTLVLKNFDPQANLRTVAMAIDRSEQAEQLIATTEQSFAAAKQSFAPIVAAHPRVLALTSSDAQEFYLATAFNSQCGAAIEKLGFQLVYPPGLSESDLRVPAPVSLEILPQLMNEADFILLLGFNWNLPNQLDTSEQFQQSQLNPLKQRWQENPIAQSSEAAQSGRVYFIPAYLCLGLPGAIGTDLYLNELKQQLLSSP</sequence>
<proteinExistence type="inferred from homology"/>
<keyword evidence="7" id="KW-1185">Reference proteome</keyword>
<evidence type="ECO:0000256" key="2">
    <source>
        <dbReference type="ARBA" id="ARBA00008814"/>
    </source>
</evidence>